<evidence type="ECO:0000313" key="8">
    <source>
        <dbReference type="Proteomes" id="UP000552038"/>
    </source>
</evidence>
<dbReference type="InterPro" id="IPR029063">
    <property type="entry name" value="SAM-dependent_MTases_sf"/>
</dbReference>
<dbReference type="InterPro" id="IPR002295">
    <property type="entry name" value="N4/N6-MTase_EcoPI_Mod-like"/>
</dbReference>
<evidence type="ECO:0000256" key="5">
    <source>
        <dbReference type="ARBA" id="ARBA00022747"/>
    </source>
</evidence>
<sequence>MFDNRLFKTLDINTNEELKVFAKKANITVAKLKYYNQQGLLPFNDDLKKILDVTEMTEIEFKIKLGILDNTILDLLSTHSKEVSNILSADRTSVKLESNHAFAFETPYGKMYQGDCISLMNTMKNESVDLIFADPPFNLNKEYESGMNDKVSEEQYLRWTEQWVLKCVDLLKEGGSLFVWNLPKWNTYISNILNKRLTFKHWIAVDIKFSLPIKNKLYPSHYSLLYYTKGKKANVFNEQRLPLEICRKCSGDIRDYGGYKDKLNPLGINLTDVWFDIPPVRHSKYKTRDANELSMKLLERIISLASNENDLVFDPFGGSGTTYAVAEILKRKWIGIELGSVDLINNRLHDLDYQRTYIEDVQRNKNTLFTDEMRKLRIKRGHWLPETLKEKTVLSKDE</sequence>
<dbReference type="RefSeq" id="WP_171415205.1">
    <property type="nucleotide sequence ID" value="NZ_JABFOR010000004.1"/>
</dbReference>
<keyword evidence="5" id="KW-0680">Restriction system</keyword>
<dbReference type="SUPFAM" id="SSF53335">
    <property type="entry name" value="S-adenosyl-L-methionine-dependent methyltransferases"/>
    <property type="match status" value="1"/>
</dbReference>
<keyword evidence="2" id="KW-0489">Methyltransferase</keyword>
<dbReference type="InterPro" id="IPR002941">
    <property type="entry name" value="DNA_methylase_N4/N6"/>
</dbReference>
<comment type="caution">
    <text evidence="7">The sequence shown here is derived from an EMBL/GenBank/DDBJ whole genome shotgun (WGS) entry which is preliminary data.</text>
</comment>
<keyword evidence="3" id="KW-0808">Transferase</keyword>
<dbReference type="PRINTS" id="PR00506">
    <property type="entry name" value="D21N6MTFRASE"/>
</dbReference>
<dbReference type="Pfam" id="PF01555">
    <property type="entry name" value="N6_N4_Mtase"/>
    <property type="match status" value="1"/>
</dbReference>
<protein>
    <submittedName>
        <fullName evidence="7">Site-specific DNA-methyltransferase</fullName>
    </submittedName>
</protein>
<organism evidence="7 8">
    <name type="scientific">Paenibacillus alvei</name>
    <name type="common">Bacillus alvei</name>
    <dbReference type="NCBI Taxonomy" id="44250"/>
    <lineage>
        <taxon>Bacteria</taxon>
        <taxon>Bacillati</taxon>
        <taxon>Bacillota</taxon>
        <taxon>Bacilli</taxon>
        <taxon>Bacillales</taxon>
        <taxon>Paenibacillaceae</taxon>
        <taxon>Paenibacillus</taxon>
    </lineage>
</organism>
<feature type="domain" description="DNA methylase N-4/N-6" evidence="6">
    <location>
        <begin position="128"/>
        <end position="339"/>
    </location>
</feature>
<dbReference type="GO" id="GO:0009307">
    <property type="term" value="P:DNA restriction-modification system"/>
    <property type="evidence" value="ECO:0007669"/>
    <property type="project" value="UniProtKB-KW"/>
</dbReference>
<dbReference type="Proteomes" id="UP000552038">
    <property type="component" value="Unassembled WGS sequence"/>
</dbReference>
<evidence type="ECO:0000256" key="2">
    <source>
        <dbReference type="ARBA" id="ARBA00022603"/>
    </source>
</evidence>
<gene>
    <name evidence="7" type="ORF">HMI46_04715</name>
</gene>
<name>A0AAP6ZXF6_PAEAL</name>
<evidence type="ECO:0000313" key="7">
    <source>
        <dbReference type="EMBL" id="NOJ69852.1"/>
    </source>
</evidence>
<dbReference type="Gene3D" id="3.40.50.150">
    <property type="entry name" value="Vaccinia Virus protein VP39"/>
    <property type="match status" value="1"/>
</dbReference>
<accession>A0AAP6ZXF6</accession>
<dbReference type="GO" id="GO:0003677">
    <property type="term" value="F:DNA binding"/>
    <property type="evidence" value="ECO:0007669"/>
    <property type="project" value="InterPro"/>
</dbReference>
<comment type="similarity">
    <text evidence="1">Belongs to the N(4)/N(6)-methyltransferase family.</text>
</comment>
<dbReference type="GO" id="GO:0008170">
    <property type="term" value="F:N-methyltransferase activity"/>
    <property type="evidence" value="ECO:0007669"/>
    <property type="project" value="InterPro"/>
</dbReference>
<evidence type="ECO:0000256" key="3">
    <source>
        <dbReference type="ARBA" id="ARBA00022679"/>
    </source>
</evidence>
<dbReference type="GO" id="GO:0032259">
    <property type="term" value="P:methylation"/>
    <property type="evidence" value="ECO:0007669"/>
    <property type="project" value="UniProtKB-KW"/>
</dbReference>
<proteinExistence type="inferred from homology"/>
<dbReference type="PROSITE" id="PS00092">
    <property type="entry name" value="N6_MTASE"/>
    <property type="match status" value="1"/>
</dbReference>
<evidence type="ECO:0000256" key="4">
    <source>
        <dbReference type="ARBA" id="ARBA00022691"/>
    </source>
</evidence>
<dbReference type="AlphaFoldDB" id="A0AAP6ZXF6"/>
<evidence type="ECO:0000259" key="6">
    <source>
        <dbReference type="Pfam" id="PF01555"/>
    </source>
</evidence>
<evidence type="ECO:0000256" key="1">
    <source>
        <dbReference type="ARBA" id="ARBA00006594"/>
    </source>
</evidence>
<dbReference type="InterPro" id="IPR002052">
    <property type="entry name" value="DNA_methylase_N6_adenine_CS"/>
</dbReference>
<dbReference type="EMBL" id="JABFOR010000004">
    <property type="protein sequence ID" value="NOJ69852.1"/>
    <property type="molecule type" value="Genomic_DNA"/>
</dbReference>
<keyword evidence="4" id="KW-0949">S-adenosyl-L-methionine</keyword>
<reference evidence="7 8" key="1">
    <citation type="submission" date="2020-05" db="EMBL/GenBank/DDBJ databases">
        <title>Whole genome sequencing and identification of novel metabolites from Paenibacillus alvei strain JR949.</title>
        <authorList>
            <person name="Rajendhran J."/>
            <person name="Sree Pranav P."/>
            <person name="Mahalakshmi B."/>
            <person name="Karthikeyan R."/>
        </authorList>
    </citation>
    <scope>NUCLEOTIDE SEQUENCE [LARGE SCALE GENOMIC DNA]</scope>
    <source>
        <strain evidence="7 8">JR949</strain>
    </source>
</reference>